<comment type="caution">
    <text evidence="2">The sequence shown here is derived from an EMBL/GenBank/DDBJ whole genome shotgun (WGS) entry which is preliminary data.</text>
</comment>
<reference evidence="2 3" key="1">
    <citation type="submission" date="2015-09" db="EMBL/GenBank/DDBJ databases">
        <title>Draft genome sequence of Hydrogenibacillus schlegelii DSM 2000.</title>
        <authorList>
            <person name="Hemp J."/>
        </authorList>
    </citation>
    <scope>NUCLEOTIDE SEQUENCE [LARGE SCALE GENOMIC DNA]</scope>
    <source>
        <strain evidence="2 3">MA 48</strain>
    </source>
</reference>
<evidence type="ECO:0000313" key="3">
    <source>
        <dbReference type="Proteomes" id="UP000243024"/>
    </source>
</evidence>
<dbReference type="Proteomes" id="UP000243024">
    <property type="component" value="Unassembled WGS sequence"/>
</dbReference>
<dbReference type="Pfam" id="PF04260">
    <property type="entry name" value="DUF436"/>
    <property type="match status" value="1"/>
</dbReference>
<dbReference type="SUPFAM" id="SSF110710">
    <property type="entry name" value="TTHA0583/YokD-like"/>
    <property type="match status" value="1"/>
</dbReference>
<dbReference type="EMBL" id="JXBB01000023">
    <property type="protein sequence ID" value="OAR04271.1"/>
    <property type="molecule type" value="Genomic_DNA"/>
</dbReference>
<dbReference type="AlphaFoldDB" id="A0A179IRN3"/>
<proteinExistence type="inferred from homology"/>
<dbReference type="HAMAP" id="MF_00800">
    <property type="entry name" value="UPF0340"/>
    <property type="match status" value="1"/>
</dbReference>
<sequence length="178" mass="19143">MEAAVAEALKALLERRPLGPKHLFVVGASTSEIAGGPIGKRPTLAYGEAIVRAVEAVREHHGFHTAYQCCEHLNRALVVRRETLEAFGLEEVTVRPVPEAGGALATAAYDLLPEAVCVEAVRADAGLDIGETLIGMHLKPVVVPFRPPRRTVGAARMTLAYSRPKLIGGPRARYPEPR</sequence>
<keyword evidence="3" id="KW-1185">Reference proteome</keyword>
<protein>
    <recommendedName>
        <fullName evidence="1">UPF0340 protein SA87_07040</fullName>
    </recommendedName>
</protein>
<dbReference type="InterPro" id="IPR006340">
    <property type="entry name" value="DUF436"/>
</dbReference>
<name>A0A179IRN3_HYDSH</name>
<evidence type="ECO:0000313" key="2">
    <source>
        <dbReference type="EMBL" id="OAR04271.1"/>
    </source>
</evidence>
<dbReference type="Gene3D" id="3.40.50.10360">
    <property type="entry name" value="Hypothetical protein TT1679"/>
    <property type="match status" value="1"/>
</dbReference>
<dbReference type="STRING" id="1484.SA87_07040"/>
<accession>A0A179IRN3</accession>
<comment type="similarity">
    <text evidence="1">Belongs to the UPF0340 family.</text>
</comment>
<evidence type="ECO:0000256" key="1">
    <source>
        <dbReference type="HAMAP-Rule" id="MF_00800"/>
    </source>
</evidence>
<dbReference type="NCBIfam" id="TIGR01440">
    <property type="entry name" value="TIGR01440 family protein"/>
    <property type="match status" value="1"/>
</dbReference>
<gene>
    <name evidence="2" type="ORF">SA87_07040</name>
</gene>
<dbReference type="InterPro" id="IPR028345">
    <property type="entry name" value="Antibiotic_NAT-like"/>
</dbReference>
<organism evidence="2 3">
    <name type="scientific">Hydrogenibacillus schlegelii</name>
    <name type="common">Bacillus schlegelii</name>
    <dbReference type="NCBI Taxonomy" id="1484"/>
    <lineage>
        <taxon>Bacteria</taxon>
        <taxon>Bacillati</taxon>
        <taxon>Bacillota</taxon>
        <taxon>Bacilli</taxon>
        <taxon>Bacillales</taxon>
        <taxon>Bacillales Family X. Incertae Sedis</taxon>
        <taxon>Hydrogenibacillus</taxon>
    </lineage>
</organism>